<dbReference type="Proteomes" id="UP000005583">
    <property type="component" value="Unassembled WGS sequence"/>
</dbReference>
<dbReference type="AlphaFoldDB" id="C2EQA9"/>
<dbReference type="EMBL" id="ACGU01000099">
    <property type="protein sequence ID" value="EEJ71263.1"/>
    <property type="molecule type" value="Genomic_DNA"/>
</dbReference>
<protein>
    <submittedName>
        <fullName evidence="1">Uncharacterized protein</fullName>
    </submittedName>
</protein>
<sequence length="61" mass="7171">MGLKGFFYGFFRLVGVWNEFVYLEKSSRNWLGSSRYELVKEALWSEWDCWNMGVSSGGFSE</sequence>
<evidence type="ECO:0000313" key="1">
    <source>
        <dbReference type="EMBL" id="EEJ71263.1"/>
    </source>
</evidence>
<accession>C2EQA9</accession>
<gene>
    <name evidence="1" type="ORF">HMPREF0548_1855</name>
</gene>
<evidence type="ECO:0000313" key="2">
    <source>
        <dbReference type="Proteomes" id="UP000005583"/>
    </source>
</evidence>
<keyword evidence="2" id="KW-1185">Reference proteome</keyword>
<name>C2EQA9_9LACO</name>
<comment type="caution">
    <text evidence="1">The sequence shown here is derived from an EMBL/GenBank/DDBJ whole genome shotgun (WGS) entry which is preliminary data.</text>
</comment>
<organism evidence="1 2">
    <name type="scientific">Lactobacillus ultunensis DSM 16047</name>
    <dbReference type="NCBI Taxonomy" id="525365"/>
    <lineage>
        <taxon>Bacteria</taxon>
        <taxon>Bacillati</taxon>
        <taxon>Bacillota</taxon>
        <taxon>Bacilli</taxon>
        <taxon>Lactobacillales</taxon>
        <taxon>Lactobacillaceae</taxon>
        <taxon>Lactobacillus</taxon>
    </lineage>
</organism>
<reference evidence="1 2" key="1">
    <citation type="submission" date="2009-01" db="EMBL/GenBank/DDBJ databases">
        <authorList>
            <person name="Qin X."/>
            <person name="Bachman B."/>
            <person name="Battles P."/>
            <person name="Bell A."/>
            <person name="Bess C."/>
            <person name="Bickham C."/>
            <person name="Chaboub L."/>
            <person name="Chen D."/>
            <person name="Coyle M."/>
            <person name="Deiros D.R."/>
            <person name="Dinh H."/>
            <person name="Forbes L."/>
            <person name="Fowler G."/>
            <person name="Francisco L."/>
            <person name="Fu Q."/>
            <person name="Gubbala S."/>
            <person name="Hale W."/>
            <person name="Han Y."/>
            <person name="Hemphill L."/>
            <person name="Highlander S.K."/>
            <person name="Hirani K."/>
            <person name="Hogues M."/>
            <person name="Jackson L."/>
            <person name="Jakkamsetti A."/>
            <person name="Javaid M."/>
            <person name="Jiang H."/>
            <person name="Korchina V."/>
            <person name="Kovar C."/>
            <person name="Lara F."/>
            <person name="Lee S."/>
            <person name="Mata R."/>
            <person name="Mathew T."/>
            <person name="Moen C."/>
            <person name="Morales K."/>
            <person name="Munidasa M."/>
            <person name="Nazareth L."/>
            <person name="Ngo R."/>
            <person name="Nguyen L."/>
            <person name="Okwuonu G."/>
            <person name="Ongeri F."/>
            <person name="Patil S."/>
            <person name="Petrosino J."/>
            <person name="Pham C."/>
            <person name="Pham P."/>
            <person name="Pu L.-L."/>
            <person name="Puazo M."/>
            <person name="Raj R."/>
            <person name="Reid J."/>
            <person name="Rouhana J."/>
            <person name="Saada N."/>
            <person name="Shang Y."/>
            <person name="Simmons D."/>
            <person name="Thornton R."/>
            <person name="Warren J."/>
            <person name="Weissenberger G."/>
            <person name="Zhang J."/>
            <person name="Zhang L."/>
            <person name="Zhou C."/>
            <person name="Zhu D."/>
            <person name="Muzny D."/>
            <person name="Worley K."/>
            <person name="Gibbs R."/>
        </authorList>
    </citation>
    <scope>NUCLEOTIDE SEQUENCE [LARGE SCALE GENOMIC DNA]</scope>
    <source>
        <strain evidence="1 2">DSM 16047</strain>
    </source>
</reference>
<proteinExistence type="predicted"/>
<dbReference type="HOGENOM" id="CLU_2916779_0_0_9"/>